<dbReference type="EMBL" id="KY274496">
    <property type="protein sequence ID" value="QFV21895.1"/>
    <property type="molecule type" value="Genomic_DNA"/>
</dbReference>
<protein>
    <submittedName>
        <fullName evidence="2">Uncharacterized protein</fullName>
    </submittedName>
</protein>
<feature type="compositionally biased region" description="Polar residues" evidence="1">
    <location>
        <begin position="1"/>
        <end position="14"/>
    </location>
</feature>
<name>A0A5P9S4K1_9BETA</name>
<organism evidence="2">
    <name type="scientific">Human betaherpesvirus 6</name>
    <dbReference type="NCBI Taxonomy" id="10368"/>
    <lineage>
        <taxon>Viruses</taxon>
        <taxon>Duplodnaviria</taxon>
        <taxon>Heunggongvirae</taxon>
        <taxon>Peploviricota</taxon>
        <taxon>Herviviricetes</taxon>
        <taxon>Herpesvirales</taxon>
        <taxon>Orthoherpesviridae</taxon>
        <taxon>Betaherpesvirinae</taxon>
        <taxon>Roseolovirus</taxon>
    </lineage>
</organism>
<reference evidence="2" key="1">
    <citation type="journal article" date="2018" name="BMC Genomics">
        <title>Comparative genomic, transcriptomic, and proteomic reannotation of human herpesvirus 6.</title>
        <authorList>
            <person name="Greninger A.L."/>
            <person name="Knudsen G.M."/>
            <person name="Roychoudhury P."/>
            <person name="Hanson D.J."/>
            <person name="Sedlak R.H."/>
            <person name="Xie H."/>
            <person name="Guan J."/>
            <person name="Nguyen T."/>
            <person name="Peddu V."/>
            <person name="Boeckh M."/>
            <person name="Huang M.L."/>
            <person name="Cook L."/>
            <person name="Depledge D.P."/>
            <person name="Zerr D.M."/>
            <person name="Koelle D.M."/>
            <person name="Gantt S."/>
            <person name="Yoshikawa T."/>
            <person name="Caserta M."/>
            <person name="Hill J.A."/>
            <person name="Jerome K.R."/>
        </authorList>
    </citation>
    <scope>NUCLEOTIDE SEQUENCE</scope>
    <source>
        <strain evidence="2">Japan-b1</strain>
    </source>
</reference>
<proteinExistence type="predicted"/>
<evidence type="ECO:0000313" key="2">
    <source>
        <dbReference type="EMBL" id="QFV21899.1"/>
    </source>
</evidence>
<accession>A0A5P9S4K1</accession>
<feature type="compositionally biased region" description="Basic and acidic residues" evidence="1">
    <location>
        <begin position="22"/>
        <end position="37"/>
    </location>
</feature>
<sequence length="75" mass="8417">MTLNTRAAAIQSTGRAGAQKKKYTEVHATDSHADRRQRPTPSMATRKKNKQRCKILTKETSLHPSLPHVPQYPPP</sequence>
<feature type="region of interest" description="Disordered" evidence="1">
    <location>
        <begin position="1"/>
        <end position="52"/>
    </location>
</feature>
<dbReference type="EMBL" id="KY274496">
    <property type="protein sequence ID" value="QFV21899.1"/>
    <property type="molecule type" value="Genomic_DNA"/>
</dbReference>
<evidence type="ECO:0000256" key="1">
    <source>
        <dbReference type="SAM" id="MobiDB-lite"/>
    </source>
</evidence>